<name>A0A1Q2CAR6_ANAHA</name>
<dbReference type="InterPro" id="IPR038713">
    <property type="entry name" value="Terminase_Gp1_N_sf"/>
</dbReference>
<evidence type="ECO:0000313" key="3">
    <source>
        <dbReference type="EMBL" id="AQP40852.1"/>
    </source>
</evidence>
<reference evidence="3 4" key="1">
    <citation type="journal article" date="2016" name="Sci. Rep.">
        <title>Accelerated dysbiosis of gut microbiota during aggravation of DSS-induced colitis by a butyrate-producing bacterium.</title>
        <authorList>
            <person name="Zhang Q."/>
            <person name="Wu Y."/>
            <person name="Wang J."/>
            <person name="Wu G."/>
            <person name="Long W."/>
            <person name="Xue Z."/>
            <person name="Wang L."/>
            <person name="Zhang X."/>
            <person name="Pang X."/>
            <person name="Zhao Y."/>
            <person name="Zhao L."/>
            <person name="Zhang C."/>
        </authorList>
    </citation>
    <scope>NUCLEOTIDE SEQUENCE [LARGE SCALE GENOMIC DNA]</scope>
    <source>
        <strain evidence="3 4">BPB5</strain>
    </source>
</reference>
<dbReference type="AlphaFoldDB" id="A0A1Q2CAR6"/>
<keyword evidence="1" id="KW-1188">Viral release from host cell</keyword>
<dbReference type="GO" id="GO:0051276">
    <property type="term" value="P:chromosome organization"/>
    <property type="evidence" value="ECO:0007669"/>
    <property type="project" value="InterPro"/>
</dbReference>
<dbReference type="PANTHER" id="PTHR41328">
    <property type="entry name" value="TERMINASE SMALL SUBUNIT-RELATED"/>
    <property type="match status" value="1"/>
</dbReference>
<accession>A0A1Q2CAR6</accession>
<dbReference type="Pfam" id="PF03592">
    <property type="entry name" value="Terminase_2"/>
    <property type="match status" value="1"/>
</dbReference>
<keyword evidence="2" id="KW-0231">Viral genome packaging</keyword>
<evidence type="ECO:0000313" key="4">
    <source>
        <dbReference type="Proteomes" id="UP000188159"/>
    </source>
</evidence>
<evidence type="ECO:0000256" key="2">
    <source>
        <dbReference type="ARBA" id="ARBA00023219"/>
    </source>
</evidence>
<gene>
    <name evidence="3" type="ORF">DO83_01470</name>
</gene>
<protein>
    <submittedName>
        <fullName evidence="3">Phage portal protein</fullName>
    </submittedName>
</protein>
<sequence>MKYKDIAAKYGVSINTVKSWKKRYAWSRNKKTGCIQKGCTQNKKGAHKKEAVAEDVSQVVINDELTDQQQLFCLYQSRMFNYTKAYMKAYPGCTYASAAVLGSRLMKNPVIRKEIEQLKQNHMNRELLKQEDIFQKYMDIAFADVTDYVSFGRENIQVMGAFGPVMVENKETGEKEVLEKEVNTVKFKQSEDVDGTLITEVKQGKDGASIKLVDKMKALQWLADHMDIATAEQKAKIEQIRAKTAIMSGTSEEETEDDGFIEALKGEVADVWEEE</sequence>
<dbReference type="Proteomes" id="UP000188159">
    <property type="component" value="Chromosome"/>
</dbReference>
<organism evidence="3 4">
    <name type="scientific">Anaerostipes hadrus</name>
    <dbReference type="NCBI Taxonomy" id="649756"/>
    <lineage>
        <taxon>Bacteria</taxon>
        <taxon>Bacillati</taxon>
        <taxon>Bacillota</taxon>
        <taxon>Clostridia</taxon>
        <taxon>Lachnospirales</taxon>
        <taxon>Lachnospiraceae</taxon>
        <taxon>Anaerostipes</taxon>
    </lineage>
</organism>
<dbReference type="Gene3D" id="1.10.10.1400">
    <property type="entry name" value="Terminase, small subunit, N-terminal DNA-binding domain, HTH motif"/>
    <property type="match status" value="1"/>
</dbReference>
<dbReference type="EMBL" id="CP012098">
    <property type="protein sequence ID" value="AQP40852.1"/>
    <property type="molecule type" value="Genomic_DNA"/>
</dbReference>
<dbReference type="PANTHER" id="PTHR41328:SF3">
    <property type="entry name" value="PBSX PHAGE TERMINASE SMALL SUBUNIT"/>
    <property type="match status" value="1"/>
</dbReference>
<dbReference type="InterPro" id="IPR052404">
    <property type="entry name" value="SPP1-like_terminase"/>
</dbReference>
<proteinExistence type="predicted"/>
<evidence type="ECO:0000256" key="1">
    <source>
        <dbReference type="ARBA" id="ARBA00022612"/>
    </source>
</evidence>
<dbReference type="InterPro" id="IPR005335">
    <property type="entry name" value="Terminase_ssu"/>
</dbReference>